<dbReference type="EMBL" id="JACAZH010000014">
    <property type="protein sequence ID" value="KAF7351040.1"/>
    <property type="molecule type" value="Genomic_DNA"/>
</dbReference>
<organism evidence="2 3">
    <name type="scientific">Mycena sanguinolenta</name>
    <dbReference type="NCBI Taxonomy" id="230812"/>
    <lineage>
        <taxon>Eukaryota</taxon>
        <taxon>Fungi</taxon>
        <taxon>Dikarya</taxon>
        <taxon>Basidiomycota</taxon>
        <taxon>Agaricomycotina</taxon>
        <taxon>Agaricomycetes</taxon>
        <taxon>Agaricomycetidae</taxon>
        <taxon>Agaricales</taxon>
        <taxon>Marasmiineae</taxon>
        <taxon>Mycenaceae</taxon>
        <taxon>Mycena</taxon>
    </lineage>
</organism>
<feature type="region of interest" description="Disordered" evidence="1">
    <location>
        <begin position="53"/>
        <end position="153"/>
    </location>
</feature>
<comment type="caution">
    <text evidence="2">The sequence shown here is derived from an EMBL/GenBank/DDBJ whole genome shotgun (WGS) entry which is preliminary data.</text>
</comment>
<dbReference type="AlphaFoldDB" id="A0A8H7CUR7"/>
<keyword evidence="3" id="KW-1185">Reference proteome</keyword>
<accession>A0A8H7CUR7</accession>
<evidence type="ECO:0000256" key="1">
    <source>
        <dbReference type="SAM" id="MobiDB-lite"/>
    </source>
</evidence>
<proteinExistence type="predicted"/>
<evidence type="ECO:0000313" key="2">
    <source>
        <dbReference type="EMBL" id="KAF7351040.1"/>
    </source>
</evidence>
<evidence type="ECO:0000313" key="3">
    <source>
        <dbReference type="Proteomes" id="UP000623467"/>
    </source>
</evidence>
<sequence length="153" mass="16387">MSVFNNCTVTVSDGGTFNSVQGNMYAVSDDTSYTMNGSHNRSSNRNTGTKNIFGISQSNPEGHGGFAPNQYPAPPNPQYGDPNAQFPEYRQPAPNLNRSVTEPGMNPRSHYNPQNRQYAPANAPVFDAANGQAEFPASHGKCSIPGPVPPTLN</sequence>
<reference evidence="2" key="1">
    <citation type="submission" date="2020-05" db="EMBL/GenBank/DDBJ databases">
        <title>Mycena genomes resolve the evolution of fungal bioluminescence.</title>
        <authorList>
            <person name="Tsai I.J."/>
        </authorList>
    </citation>
    <scope>NUCLEOTIDE SEQUENCE</scope>
    <source>
        <strain evidence="2">160909Yilan</strain>
    </source>
</reference>
<name>A0A8H7CUR7_9AGAR</name>
<protein>
    <submittedName>
        <fullName evidence="2">Uncharacterized protein</fullName>
    </submittedName>
</protein>
<dbReference type="Proteomes" id="UP000623467">
    <property type="component" value="Unassembled WGS sequence"/>
</dbReference>
<gene>
    <name evidence="2" type="ORF">MSAN_01666300</name>
</gene>
<dbReference type="OrthoDB" id="3125436at2759"/>